<feature type="DNA-binding region" description="H-T-H motif" evidence="4">
    <location>
        <begin position="32"/>
        <end position="51"/>
    </location>
</feature>
<dbReference type="AlphaFoldDB" id="A0A6H9USE9"/>
<evidence type="ECO:0000256" key="2">
    <source>
        <dbReference type="ARBA" id="ARBA00023125"/>
    </source>
</evidence>
<dbReference type="EMBL" id="VZRB01000032">
    <property type="protein sequence ID" value="KAB1141370.1"/>
    <property type="molecule type" value="Genomic_DNA"/>
</dbReference>
<reference evidence="6 7" key="1">
    <citation type="submission" date="2019-09" db="EMBL/GenBank/DDBJ databases">
        <title>Screening of Novel Bioactive Compounds from Soil-Associated.</title>
        <authorList>
            <person name="Zhao S."/>
        </authorList>
    </citation>
    <scope>NUCLEOTIDE SEQUENCE [LARGE SCALE GENOMIC DNA]</scope>
    <source>
        <strain evidence="6 7">HIT-DPA4</strain>
    </source>
</reference>
<dbReference type="GO" id="GO:0000976">
    <property type="term" value="F:transcription cis-regulatory region binding"/>
    <property type="evidence" value="ECO:0007669"/>
    <property type="project" value="TreeGrafter"/>
</dbReference>
<keyword evidence="1" id="KW-0805">Transcription regulation</keyword>
<dbReference type="SUPFAM" id="SSF48498">
    <property type="entry name" value="Tetracyclin repressor-like, C-terminal domain"/>
    <property type="match status" value="1"/>
</dbReference>
<dbReference type="InterPro" id="IPR047923">
    <property type="entry name" value="ArpA-like"/>
</dbReference>
<evidence type="ECO:0000256" key="1">
    <source>
        <dbReference type="ARBA" id="ARBA00023015"/>
    </source>
</evidence>
<dbReference type="NCBIfam" id="NF041196">
    <property type="entry name" value="ScbR_bind_reg"/>
    <property type="match status" value="1"/>
</dbReference>
<dbReference type="InterPro" id="IPR036271">
    <property type="entry name" value="Tet_transcr_reg_TetR-rel_C_sf"/>
</dbReference>
<dbReference type="PRINTS" id="PR00455">
    <property type="entry name" value="HTHTETR"/>
</dbReference>
<proteinExistence type="predicted"/>
<evidence type="ECO:0000259" key="5">
    <source>
        <dbReference type="PROSITE" id="PS50977"/>
    </source>
</evidence>
<dbReference type="PROSITE" id="PS01081">
    <property type="entry name" value="HTH_TETR_1"/>
    <property type="match status" value="1"/>
</dbReference>
<sequence>MVGRQKRSERTVERLVTAAADQFARHGYVRATLADISSRAGVTKGALFFHFASKDELAVAVQERGRELMERSVARMGPAEGSYLQAVVDLTFVLQRLLREDVFVRASVRIAREHKDAGLAEESADSADSRGYSRPAATGVEELDFYRVWLELLWDLMGEARRSGELGRTVADASARTLVTAVVAGVEALTWLGAQRAESEAWLTDLWSLLLPALRPERPGRRPVRTTAPVLPAARGGSY</sequence>
<dbReference type="Proteomes" id="UP000442707">
    <property type="component" value="Unassembled WGS sequence"/>
</dbReference>
<dbReference type="Gene3D" id="1.10.357.10">
    <property type="entry name" value="Tetracycline Repressor, domain 2"/>
    <property type="match status" value="1"/>
</dbReference>
<dbReference type="PANTHER" id="PTHR30055">
    <property type="entry name" value="HTH-TYPE TRANSCRIPTIONAL REGULATOR RUTR"/>
    <property type="match status" value="1"/>
</dbReference>
<name>A0A6H9USE9_9ACTN</name>
<comment type="caution">
    <text evidence="6">The sequence shown here is derived from an EMBL/GenBank/DDBJ whole genome shotgun (WGS) entry which is preliminary data.</text>
</comment>
<keyword evidence="2 4" id="KW-0238">DNA-binding</keyword>
<dbReference type="GO" id="GO:0003700">
    <property type="term" value="F:DNA-binding transcription factor activity"/>
    <property type="evidence" value="ECO:0007669"/>
    <property type="project" value="TreeGrafter"/>
</dbReference>
<evidence type="ECO:0000256" key="4">
    <source>
        <dbReference type="PROSITE-ProRule" id="PRU00335"/>
    </source>
</evidence>
<protein>
    <submittedName>
        <fullName evidence="6">TetR/AcrR family transcriptional regulator</fullName>
    </submittedName>
</protein>
<dbReference type="InterPro" id="IPR050109">
    <property type="entry name" value="HTH-type_TetR-like_transc_reg"/>
</dbReference>
<dbReference type="SUPFAM" id="SSF46689">
    <property type="entry name" value="Homeodomain-like"/>
    <property type="match status" value="1"/>
</dbReference>
<keyword evidence="3" id="KW-0804">Transcription</keyword>
<evidence type="ECO:0000313" key="6">
    <source>
        <dbReference type="EMBL" id="KAB1141370.1"/>
    </source>
</evidence>
<feature type="domain" description="HTH tetR-type" evidence="5">
    <location>
        <begin position="9"/>
        <end position="69"/>
    </location>
</feature>
<evidence type="ECO:0000313" key="7">
    <source>
        <dbReference type="Proteomes" id="UP000442707"/>
    </source>
</evidence>
<evidence type="ECO:0000256" key="3">
    <source>
        <dbReference type="ARBA" id="ARBA00023163"/>
    </source>
</evidence>
<dbReference type="Pfam" id="PF00440">
    <property type="entry name" value="TetR_N"/>
    <property type="match status" value="1"/>
</dbReference>
<organism evidence="6 7">
    <name type="scientific">Streptomyces luteolifulvus</name>
    <dbReference type="NCBI Taxonomy" id="2615112"/>
    <lineage>
        <taxon>Bacteria</taxon>
        <taxon>Bacillati</taxon>
        <taxon>Actinomycetota</taxon>
        <taxon>Actinomycetes</taxon>
        <taxon>Kitasatosporales</taxon>
        <taxon>Streptomycetaceae</taxon>
        <taxon>Streptomyces</taxon>
    </lineage>
</organism>
<dbReference type="RefSeq" id="WP_150955229.1">
    <property type="nucleotide sequence ID" value="NZ_VZRB01000032.1"/>
</dbReference>
<dbReference type="PROSITE" id="PS50977">
    <property type="entry name" value="HTH_TETR_2"/>
    <property type="match status" value="1"/>
</dbReference>
<dbReference type="InterPro" id="IPR009057">
    <property type="entry name" value="Homeodomain-like_sf"/>
</dbReference>
<dbReference type="InterPro" id="IPR023772">
    <property type="entry name" value="DNA-bd_HTH_TetR-type_CS"/>
</dbReference>
<dbReference type="PANTHER" id="PTHR30055:SF234">
    <property type="entry name" value="HTH-TYPE TRANSCRIPTIONAL REGULATOR BETI"/>
    <property type="match status" value="1"/>
</dbReference>
<keyword evidence="7" id="KW-1185">Reference proteome</keyword>
<accession>A0A6H9USE9</accession>
<dbReference type="InterPro" id="IPR001647">
    <property type="entry name" value="HTH_TetR"/>
</dbReference>
<gene>
    <name evidence="6" type="ORF">F7R91_32580</name>
</gene>